<name>A0A8H6VPB3_9PEZI</name>
<evidence type="ECO:0000313" key="3">
    <source>
        <dbReference type="Proteomes" id="UP000660729"/>
    </source>
</evidence>
<dbReference type="Proteomes" id="UP000660729">
    <property type="component" value="Unassembled WGS sequence"/>
</dbReference>
<keyword evidence="3" id="KW-1185">Reference proteome</keyword>
<organism evidence="2 3">
    <name type="scientific">Pseudocercospora fuligena</name>
    <dbReference type="NCBI Taxonomy" id="685502"/>
    <lineage>
        <taxon>Eukaryota</taxon>
        <taxon>Fungi</taxon>
        <taxon>Dikarya</taxon>
        <taxon>Ascomycota</taxon>
        <taxon>Pezizomycotina</taxon>
        <taxon>Dothideomycetes</taxon>
        <taxon>Dothideomycetidae</taxon>
        <taxon>Mycosphaerellales</taxon>
        <taxon>Mycosphaerellaceae</taxon>
        <taxon>Pseudocercospora</taxon>
    </lineage>
</organism>
<dbReference type="AlphaFoldDB" id="A0A8H6VPB3"/>
<feature type="region of interest" description="Disordered" evidence="1">
    <location>
        <begin position="10"/>
        <end position="29"/>
    </location>
</feature>
<proteinExistence type="predicted"/>
<sequence length="860" mass="95472">MINGPIELELPVASSGPGSSKDPTLDDLTNEKENTLPLEVLAHNALGQVWRTLGAMTQACAGGEIRSEVLEIIAYLHHQEVMPMSIYQANANPDKSTIQQPPLLPLLSSRILTSLSDAAWRAHQKLVIEEAKATGSEFSSLRPELLGSAYRVNVAGLRPEVWMELILWSCLHGGWIRQGVEILQELVKSRQWKPLSWTQYEKQLPPESTTTSKEWSAWEYLFKTRSTSSTESPPEPKQSIEQTISGELVNAYIDAVATSADVGVGTRGMQIDEVVTVLAELKLFLLKSRQSLSFGTWESVIVRLLELGSIVPEHDHVLLRSAVYSSSGGGFGQSLYANNTNDLPAYVLDGTAASLGLLHRALRGQILANNLESALEVFSMVQKLTDIDKGRSVTTFFGTHNKNLLGKSIDPPRPASSLFRSLQQQGLFTSNLSSIDYPTFNVQIPPNILGPFLGLICDAEAFDFGHWLLYSTDIDGPVIPEKMYSDAFVQPGIVRLAAETNDKALLEKLKQLKLSRHSMRSIISTQFKLYRWDAATRVLSHLATTRGSKWNMINLTQLIRTVLILTRQAESGDPEAQQHLDHAKHIMTDMLALRYHGWSTVGKERLIPIQSVLTVLAAINQSWARFCSGIHVYRGHHNLQLNTGEFNIVLDGVVKAYGSRAGRHLLGIFWPHVARRSVDAGVVFSRHRRAKKQVPRFRPEILASLKRQRIVVNTDGGRAGDLVVYGAVIPNAGTIFTILGKALEELEAAGVDYEATRGSETSSDLLSDADSKEDLTPTGMVEWAVRRLAELPDVEANVVDKLDRSLAKHGLEHVRQRLPEVYRMVDEERFEDNYDGEDYYGENEVQDDIAVDESIATARQ</sequence>
<dbReference type="EMBL" id="JABCIY010000011">
    <property type="protein sequence ID" value="KAF7197607.1"/>
    <property type="molecule type" value="Genomic_DNA"/>
</dbReference>
<protein>
    <submittedName>
        <fullName evidence="2">Uncharacterized protein</fullName>
    </submittedName>
</protein>
<comment type="caution">
    <text evidence="2">The sequence shown here is derived from an EMBL/GenBank/DDBJ whole genome shotgun (WGS) entry which is preliminary data.</text>
</comment>
<accession>A0A8H6VPB3</accession>
<evidence type="ECO:0000313" key="2">
    <source>
        <dbReference type="EMBL" id="KAF7197607.1"/>
    </source>
</evidence>
<dbReference type="OrthoDB" id="5341924at2759"/>
<reference evidence="2" key="1">
    <citation type="submission" date="2020-04" db="EMBL/GenBank/DDBJ databases">
        <title>Draft genome resource of the tomato pathogen Pseudocercospora fuligena.</title>
        <authorList>
            <person name="Zaccaron A."/>
        </authorList>
    </citation>
    <scope>NUCLEOTIDE SEQUENCE</scope>
    <source>
        <strain evidence="2">PF001</strain>
    </source>
</reference>
<evidence type="ECO:0000256" key="1">
    <source>
        <dbReference type="SAM" id="MobiDB-lite"/>
    </source>
</evidence>
<gene>
    <name evidence="2" type="ORF">HII31_01110</name>
</gene>